<dbReference type="AlphaFoldDB" id="A0A2U1P0K0"/>
<feature type="compositionally biased region" description="Basic and acidic residues" evidence="5">
    <location>
        <begin position="317"/>
        <end position="327"/>
    </location>
</feature>
<dbReference type="PANTHER" id="PTHR48449:SF1">
    <property type="entry name" value="DUF1985 DOMAIN-CONTAINING PROTEIN"/>
    <property type="match status" value="1"/>
</dbReference>
<feature type="region of interest" description="Disordered" evidence="5">
    <location>
        <begin position="766"/>
        <end position="790"/>
    </location>
</feature>
<evidence type="ECO:0000313" key="7">
    <source>
        <dbReference type="EMBL" id="PWA79210.1"/>
    </source>
</evidence>
<keyword evidence="2" id="KW-0645">Protease</keyword>
<protein>
    <submittedName>
        <fullName evidence="7">Phospholipase-like protein</fullName>
    </submittedName>
</protein>
<dbReference type="InterPro" id="IPR003653">
    <property type="entry name" value="Peptidase_C48_C"/>
</dbReference>
<reference evidence="7 8" key="1">
    <citation type="journal article" date="2018" name="Mol. Plant">
        <title>The genome of Artemisia annua provides insight into the evolution of Asteraceae family and artemisinin biosynthesis.</title>
        <authorList>
            <person name="Shen Q."/>
            <person name="Zhang L."/>
            <person name="Liao Z."/>
            <person name="Wang S."/>
            <person name="Yan T."/>
            <person name="Shi P."/>
            <person name="Liu M."/>
            <person name="Fu X."/>
            <person name="Pan Q."/>
            <person name="Wang Y."/>
            <person name="Lv Z."/>
            <person name="Lu X."/>
            <person name="Zhang F."/>
            <person name="Jiang W."/>
            <person name="Ma Y."/>
            <person name="Chen M."/>
            <person name="Hao X."/>
            <person name="Li L."/>
            <person name="Tang Y."/>
            <person name="Lv G."/>
            <person name="Zhou Y."/>
            <person name="Sun X."/>
            <person name="Brodelius P.E."/>
            <person name="Rose J.K.C."/>
            <person name="Tang K."/>
        </authorList>
    </citation>
    <scope>NUCLEOTIDE SEQUENCE [LARGE SCALE GENOMIC DNA]</scope>
    <source>
        <strain evidence="8">cv. Huhao1</strain>
        <tissue evidence="7">Leaf</tissue>
    </source>
</reference>
<comment type="caution">
    <text evidence="7">The sequence shown here is derived from an EMBL/GenBank/DDBJ whole genome shotgun (WGS) entry which is preliminary data.</text>
</comment>
<feature type="domain" description="Ubiquitin-like protease family profile" evidence="6">
    <location>
        <begin position="932"/>
        <end position="1113"/>
    </location>
</feature>
<comment type="similarity">
    <text evidence="1">Belongs to the peptidase C48 family.</text>
</comment>
<dbReference type="STRING" id="35608.A0A2U1P0K0"/>
<evidence type="ECO:0000256" key="3">
    <source>
        <dbReference type="ARBA" id="ARBA00022801"/>
    </source>
</evidence>
<accession>A0A2U1P0K0</accession>
<evidence type="ECO:0000259" key="6">
    <source>
        <dbReference type="PROSITE" id="PS50600"/>
    </source>
</evidence>
<sequence>MDSSSTSTSTVYTDAKVTVRSRLDCINQIRCLLNTNRTILFRKTVFGPWLDIPPFTADVHLLNYFYQREVNAEESEECPFLRFKIGDNVLEFGREQFCIITGFHFGPIAKEETNIGSLVQGLEHSPFYDRLFPEDQTRKKKKIKGEKLKALMKPGKVWDGLSDEDAVRVCLLVMATCVFIGREGRFHFGPIAKEETNIGSLVQGLEHSPFYDRLFPEDQTRKKKKIKGEQLKAFIKPGKVWDGLSDEDAVRVYLLVMATCVFIGREGRFYIPDHLLKMIEDFDVWNSYPWGENMWIHLYKRTVNVVKRHNDAQANKPGKETGRKPGKESPSNESKAKKHAKKPRKVSPTKDAEANIDQTYNLYGFVWAVKELSMMITLLTNMKMAVCYMVMSDDPSGAYAHADDGNIGNEFLDGSVLYVDGRGVTGYAAGGCGPYCEGDENVKETSEFVNEHIVSGDSNFPKDDVLQKLDSDHMENEVDDIKSSIESIEERVGDVDVKELYREIQMVKRRVKVIENVLKIENPEKSTSIRKNPSDRNLIKNNKIRPFVGKTTGQKLSVECPMQSDPVDNFIEVDHPHSPDCGSLPNLNSDLIDMVVDDPKNAIQQELPSDVVSGKKEDLGNVVGDIQRNAEDSTFGMEGDKAEDDFYPDLHADTPPVAHNLYYTDTDGYTGPMTQVMKDICPVQSNAVDQFMVVDHPPSFDCGPLPNLNASFSEFCDEGINFTPNADLMDMVVEDPKSTIDQQLPRDDMDNERPIQETSLDELDKHEELSVDLSKSSQEPSAEVEKNNEPEPEVVEVICIDVDVETDDLQFPSTFSSDVNVVLVNNVRSIFNANKRKRKTGKYNNSPYTSLPDTTPRALRRSFRNKYKNISPTKPLDFDQNIELPPLEPFVENLERGPKAKRKEVNVPEAIKNFVDTKMEVTFTFPWGGEDTFADVRFWKCLLAMDDCSSGWLRDEHIDVWLDLMWTFRPPDADWAMAGAFFCPCVMYNMLRPYWANGRRYPVPWKDVEKVFFPINEPGVHWATGELHIRTGVVTVFDSLPKFTRTRDWWNITMPDTFQRNLTKYLKDEGVLEAKGIEADGYGLTWKAGKDVPNQGCSYGDCGIWVCINLYRLGHKMPLKVNKPLSVGLAYRERMAEYFWKYKILYSNSRTLT</sequence>
<evidence type="ECO:0000313" key="8">
    <source>
        <dbReference type="Proteomes" id="UP000245207"/>
    </source>
</evidence>
<keyword evidence="3" id="KW-0378">Hydrolase</keyword>
<name>A0A2U1P0K0_ARTAN</name>
<dbReference type="Proteomes" id="UP000245207">
    <property type="component" value="Unassembled WGS sequence"/>
</dbReference>
<dbReference type="PANTHER" id="PTHR48449">
    <property type="entry name" value="DUF1985 DOMAIN-CONTAINING PROTEIN"/>
    <property type="match status" value="1"/>
</dbReference>
<dbReference type="InterPro" id="IPR038765">
    <property type="entry name" value="Papain-like_cys_pep_sf"/>
</dbReference>
<proteinExistence type="inferred from homology"/>
<dbReference type="SUPFAM" id="SSF54001">
    <property type="entry name" value="Cysteine proteinases"/>
    <property type="match status" value="1"/>
</dbReference>
<dbReference type="PROSITE" id="PS50600">
    <property type="entry name" value="ULP_PROTEASE"/>
    <property type="match status" value="1"/>
</dbReference>
<evidence type="ECO:0000256" key="5">
    <source>
        <dbReference type="SAM" id="MobiDB-lite"/>
    </source>
</evidence>
<dbReference type="EMBL" id="PKPP01001886">
    <property type="protein sequence ID" value="PWA79210.1"/>
    <property type="molecule type" value="Genomic_DNA"/>
</dbReference>
<feature type="coiled-coil region" evidence="4">
    <location>
        <begin position="471"/>
        <end position="517"/>
    </location>
</feature>
<keyword evidence="8" id="KW-1185">Reference proteome</keyword>
<gene>
    <name evidence="7" type="ORF">CTI12_AA208200</name>
</gene>
<dbReference type="Gene3D" id="3.40.395.10">
    <property type="entry name" value="Adenoviral Proteinase, Chain A"/>
    <property type="match status" value="1"/>
</dbReference>
<evidence type="ECO:0000256" key="1">
    <source>
        <dbReference type="ARBA" id="ARBA00005234"/>
    </source>
</evidence>
<dbReference type="Pfam" id="PF02902">
    <property type="entry name" value="Peptidase_C48"/>
    <property type="match status" value="1"/>
</dbReference>
<organism evidence="7 8">
    <name type="scientific">Artemisia annua</name>
    <name type="common">Sweet wormwood</name>
    <dbReference type="NCBI Taxonomy" id="35608"/>
    <lineage>
        <taxon>Eukaryota</taxon>
        <taxon>Viridiplantae</taxon>
        <taxon>Streptophyta</taxon>
        <taxon>Embryophyta</taxon>
        <taxon>Tracheophyta</taxon>
        <taxon>Spermatophyta</taxon>
        <taxon>Magnoliopsida</taxon>
        <taxon>eudicotyledons</taxon>
        <taxon>Gunneridae</taxon>
        <taxon>Pentapetalae</taxon>
        <taxon>asterids</taxon>
        <taxon>campanulids</taxon>
        <taxon>Asterales</taxon>
        <taxon>Asteraceae</taxon>
        <taxon>Asteroideae</taxon>
        <taxon>Anthemideae</taxon>
        <taxon>Artemisiinae</taxon>
        <taxon>Artemisia</taxon>
    </lineage>
</organism>
<dbReference type="GO" id="GO:0008234">
    <property type="term" value="F:cysteine-type peptidase activity"/>
    <property type="evidence" value="ECO:0007669"/>
    <property type="project" value="InterPro"/>
</dbReference>
<dbReference type="GO" id="GO:0006508">
    <property type="term" value="P:proteolysis"/>
    <property type="evidence" value="ECO:0007669"/>
    <property type="project" value="UniProtKB-KW"/>
</dbReference>
<feature type="region of interest" description="Disordered" evidence="5">
    <location>
        <begin position="311"/>
        <end position="350"/>
    </location>
</feature>
<feature type="compositionally biased region" description="Basic residues" evidence="5">
    <location>
        <begin position="336"/>
        <end position="347"/>
    </location>
</feature>
<keyword evidence="4" id="KW-0175">Coiled coil</keyword>
<evidence type="ECO:0000256" key="2">
    <source>
        <dbReference type="ARBA" id="ARBA00022670"/>
    </source>
</evidence>
<evidence type="ECO:0000256" key="4">
    <source>
        <dbReference type="SAM" id="Coils"/>
    </source>
</evidence>